<protein>
    <recommendedName>
        <fullName evidence="4">Pescadillo homolog</fullName>
    </recommendedName>
    <alternativeName>
        <fullName evidence="4">Nucleolar protein 7 homolog</fullName>
    </alternativeName>
</protein>
<dbReference type="HAMAP" id="MF_03028">
    <property type="entry name" value="Pescadillo"/>
    <property type="match status" value="1"/>
</dbReference>
<evidence type="ECO:0000256" key="2">
    <source>
        <dbReference type="ARBA" id="ARBA00022552"/>
    </source>
</evidence>
<dbReference type="GO" id="GO:0070545">
    <property type="term" value="C:PeBoW complex"/>
    <property type="evidence" value="ECO:0007669"/>
    <property type="project" value="TreeGrafter"/>
</dbReference>
<dbReference type="PANTHER" id="PTHR12221">
    <property type="entry name" value="PESCADILLO - RELATED"/>
    <property type="match status" value="1"/>
</dbReference>
<proteinExistence type="inferred from homology"/>
<dbReference type="AlphaFoldDB" id="A0A9P5C4U1"/>
<evidence type="ECO:0000313" key="8">
    <source>
        <dbReference type="Proteomes" id="UP000758155"/>
    </source>
</evidence>
<gene>
    <name evidence="4 7" type="primary">NOP7</name>
    <name evidence="7" type="ORF">E8E12_009950</name>
</gene>
<dbReference type="GO" id="GO:0003723">
    <property type="term" value="F:RNA binding"/>
    <property type="evidence" value="ECO:0007669"/>
    <property type="project" value="TreeGrafter"/>
</dbReference>
<dbReference type="CDD" id="cd17709">
    <property type="entry name" value="BRCT_pescadillo_like"/>
    <property type="match status" value="1"/>
</dbReference>
<dbReference type="EMBL" id="SWKV01000006">
    <property type="protein sequence ID" value="KAF3045565.1"/>
    <property type="molecule type" value="Genomic_DNA"/>
</dbReference>
<evidence type="ECO:0000256" key="1">
    <source>
        <dbReference type="ARBA" id="ARBA00022517"/>
    </source>
</evidence>
<comment type="subunit">
    <text evidence="4">Component of the NOP7 complex, composed of ERB1, NOP7 and YTM1. Within the NOP7 complex ERB1 appears to interact directly with NOP7 and YTM1. The NOP7 complex also associates with the 66S pre-ribosome.</text>
</comment>
<comment type="subcellular location">
    <subcellularLocation>
        <location evidence="4">Nucleus</location>
        <location evidence="4">Nucleolus</location>
    </subcellularLocation>
    <subcellularLocation>
        <location evidence="4">Nucleus</location>
        <location evidence="4">Nucleoplasm</location>
    </subcellularLocation>
</comment>
<evidence type="ECO:0000256" key="3">
    <source>
        <dbReference type="ARBA" id="ARBA00023242"/>
    </source>
</evidence>
<feature type="compositionally biased region" description="Acidic residues" evidence="5">
    <location>
        <begin position="536"/>
        <end position="552"/>
    </location>
</feature>
<evidence type="ECO:0000259" key="6">
    <source>
        <dbReference type="PROSITE" id="PS50172"/>
    </source>
</evidence>
<dbReference type="PROSITE" id="PS50172">
    <property type="entry name" value="BRCT"/>
    <property type="match status" value="1"/>
</dbReference>
<evidence type="ECO:0000256" key="5">
    <source>
        <dbReference type="SAM" id="MobiDB-lite"/>
    </source>
</evidence>
<dbReference type="GO" id="GO:0005654">
    <property type="term" value="C:nucleoplasm"/>
    <property type="evidence" value="ECO:0007669"/>
    <property type="project" value="UniProtKB-SubCell"/>
</dbReference>
<dbReference type="GO" id="GO:0043021">
    <property type="term" value="F:ribonucleoprotein complex binding"/>
    <property type="evidence" value="ECO:0007669"/>
    <property type="project" value="UniProtKB-UniRule"/>
</dbReference>
<accession>A0A9P5C4U1</accession>
<comment type="similarity">
    <text evidence="4">Belongs to the pescadillo family.</text>
</comment>
<reference evidence="7" key="1">
    <citation type="submission" date="2019-04" db="EMBL/GenBank/DDBJ databases">
        <title>Sequencing of skin fungus with MAO and IRED activity.</title>
        <authorList>
            <person name="Marsaioli A.J."/>
            <person name="Bonatto J.M.C."/>
            <person name="Reis Junior O."/>
        </authorList>
    </citation>
    <scope>NUCLEOTIDE SEQUENCE</scope>
    <source>
        <strain evidence="7">28M1</strain>
    </source>
</reference>
<dbReference type="InterPro" id="IPR001357">
    <property type="entry name" value="BRCT_dom"/>
</dbReference>
<name>A0A9P5C4U1_9PLEO</name>
<feature type="compositionally biased region" description="Basic and acidic residues" evidence="5">
    <location>
        <begin position="619"/>
        <end position="631"/>
    </location>
</feature>
<keyword evidence="1 4" id="KW-0690">Ribosome biogenesis</keyword>
<comment type="caution">
    <text evidence="7">The sequence shown here is derived from an EMBL/GenBank/DDBJ whole genome shotgun (WGS) entry which is preliminary data.</text>
</comment>
<dbReference type="InterPro" id="IPR010613">
    <property type="entry name" value="PES"/>
</dbReference>
<dbReference type="PANTHER" id="PTHR12221:SF6">
    <property type="entry name" value="PESCADILLO HOMOLOG"/>
    <property type="match status" value="1"/>
</dbReference>
<dbReference type="SUPFAM" id="SSF52113">
    <property type="entry name" value="BRCT domain"/>
    <property type="match status" value="1"/>
</dbReference>
<dbReference type="Gene3D" id="3.40.50.10190">
    <property type="entry name" value="BRCT domain"/>
    <property type="match status" value="1"/>
</dbReference>
<keyword evidence="2 4" id="KW-0698">rRNA processing</keyword>
<dbReference type="InterPro" id="IPR036420">
    <property type="entry name" value="BRCT_dom_sf"/>
</dbReference>
<dbReference type="Pfam" id="PF06732">
    <property type="entry name" value="Pescadillo_N"/>
    <property type="match status" value="1"/>
</dbReference>
<organism evidence="7 8">
    <name type="scientific">Didymella heteroderae</name>
    <dbReference type="NCBI Taxonomy" id="1769908"/>
    <lineage>
        <taxon>Eukaryota</taxon>
        <taxon>Fungi</taxon>
        <taxon>Dikarya</taxon>
        <taxon>Ascomycota</taxon>
        <taxon>Pezizomycotina</taxon>
        <taxon>Dothideomycetes</taxon>
        <taxon>Pleosporomycetidae</taxon>
        <taxon>Pleosporales</taxon>
        <taxon>Pleosporineae</taxon>
        <taxon>Didymellaceae</taxon>
        <taxon>Didymella</taxon>
    </lineage>
</organism>
<feature type="compositionally biased region" description="Basic and acidic residues" evidence="5">
    <location>
        <begin position="579"/>
        <end position="588"/>
    </location>
</feature>
<evidence type="ECO:0000313" key="7">
    <source>
        <dbReference type="EMBL" id="KAF3045565.1"/>
    </source>
</evidence>
<evidence type="ECO:0000256" key="4">
    <source>
        <dbReference type="HAMAP-Rule" id="MF_03028"/>
    </source>
</evidence>
<feature type="region of interest" description="Disordered" evidence="5">
    <location>
        <begin position="415"/>
        <end position="439"/>
    </location>
</feature>
<keyword evidence="8" id="KW-1185">Reference proteome</keyword>
<feature type="compositionally biased region" description="Acidic residues" evidence="5">
    <location>
        <begin position="499"/>
        <end position="524"/>
    </location>
</feature>
<feature type="region of interest" description="Disordered" evidence="5">
    <location>
        <begin position="476"/>
        <end position="638"/>
    </location>
</feature>
<feature type="compositionally biased region" description="Acidic residues" evidence="5">
    <location>
        <begin position="560"/>
        <end position="577"/>
    </location>
</feature>
<dbReference type="GO" id="GO:0030687">
    <property type="term" value="C:preribosome, large subunit precursor"/>
    <property type="evidence" value="ECO:0007669"/>
    <property type="project" value="UniProtKB-UniRule"/>
</dbReference>
<comment type="function">
    <text evidence="4">Component of the NOP7 complex, which is required for maturation of the 25S and 5.8S ribosomal RNAs and formation of the 60S ribosome.</text>
</comment>
<dbReference type="GO" id="GO:0000466">
    <property type="term" value="P:maturation of 5.8S rRNA from tricistronic rRNA transcript (SSU-rRNA, 5.8S rRNA, LSU-rRNA)"/>
    <property type="evidence" value="ECO:0007669"/>
    <property type="project" value="UniProtKB-UniRule"/>
</dbReference>
<feature type="domain" description="BRCT" evidence="6">
    <location>
        <begin position="350"/>
        <end position="467"/>
    </location>
</feature>
<sequence>MAGRSKKKGTSGAAKNYITRTRAVKKLQISLPDFRRLCIFKGIYPREPRNKKKVSKGSTAATTFYYTKDIQYLLHEPLLAKFREHKAVAKKIGRALGRGESGDAARLEKNLMPKVKLDHIIKERYPTFVDALRDLDDALSMLFLFANLPSSEHIPAKTIALCQRLTREFEHYVITSHALRKSFLSIKGIYYQATIQGQDILWLVPYRFVQRTGGDIDFRIMGTFVEFYTTLLGFVNYRLYTSVGLVYPPKFNAKSDEQGGELAAFKLEGKGVNGTEAANGDDEDAEINPEAQAIADRIAAEGDVEEEVADAIVAAAEGDDEEEATEGIDKFEPTAQDGDVLPQPQASRAEAGSLFAPFTFYLSRETPRASLEFILRAFGCKRVGWDSILGDGAFTTDESDPSITHQIIDRPSLANGAAAPVSNDSENGAPKAQWPRSMMPGRTYVQPQWVWDSINQGKLLRPDLYGPGAELPPHLSPWVKPKKGEYDPNLPLAAQQPEGEAEAFEDEADEETFEAKDDDEDMDAIVDRAGSVEVGEGMDVDGDSDDDSDASSDSDAPAANDDDDDDDESDAESDISESEAARLQHQAELEAEATGKTLKKVAPTKKEQNAAIRKKADKARKAEEEERERQKMMLSNKKRKLLKRIEYGANKRDTESEGLRRKRAKLEKAKAAAEAI</sequence>
<dbReference type="OrthoDB" id="10264910at2759"/>
<dbReference type="Proteomes" id="UP000758155">
    <property type="component" value="Unassembled WGS sequence"/>
</dbReference>
<keyword evidence="3 4" id="KW-0539">Nucleus</keyword>
<dbReference type="GO" id="GO:0000463">
    <property type="term" value="P:maturation of LSU-rRNA from tricistronic rRNA transcript (SSU-rRNA, 5.8S rRNA, LSU-rRNA)"/>
    <property type="evidence" value="ECO:0007669"/>
    <property type="project" value="UniProtKB-UniRule"/>
</dbReference>